<dbReference type="SUPFAM" id="SSF52980">
    <property type="entry name" value="Restriction endonuclease-like"/>
    <property type="match status" value="1"/>
</dbReference>
<dbReference type="GO" id="GO:0003676">
    <property type="term" value="F:nucleic acid binding"/>
    <property type="evidence" value="ECO:0007669"/>
    <property type="project" value="InterPro"/>
</dbReference>
<dbReference type="Gene3D" id="3.40.1350.10">
    <property type="match status" value="1"/>
</dbReference>
<dbReference type="RefSeq" id="WP_279297856.1">
    <property type="nucleotide sequence ID" value="NZ_JAOTIF010000012.1"/>
</dbReference>
<keyword evidence="2" id="KW-1185">Reference proteome</keyword>
<gene>
    <name evidence="1" type="ORF">OCK74_14945</name>
</gene>
<dbReference type="Proteomes" id="UP001155483">
    <property type="component" value="Unassembled WGS sequence"/>
</dbReference>
<accession>A0A9X3B8Z4</accession>
<dbReference type="EMBL" id="JAOTIF010000012">
    <property type="protein sequence ID" value="MCU7550416.1"/>
    <property type="molecule type" value="Genomic_DNA"/>
</dbReference>
<comment type="caution">
    <text evidence="1">The sequence shown here is derived from an EMBL/GenBank/DDBJ whole genome shotgun (WGS) entry which is preliminary data.</text>
</comment>
<sequence length="158" mass="18449">MNLDKTQIGLAGEYYVLAQLTARGYIATLTLGNTKGIDILVTNQEINKFFKVEVKTTTNPHKIEKLFSDKPAFHWTMSKKHEDIKDSNLIYCFVLIENAGIMPKFYLVPSLAVAEYVKWQHEHWISTRPGVMKETSMRKFRIEMDDPNNYLDNWEIFK</sequence>
<evidence type="ECO:0000313" key="1">
    <source>
        <dbReference type="EMBL" id="MCU7550416.1"/>
    </source>
</evidence>
<dbReference type="InterPro" id="IPR011856">
    <property type="entry name" value="tRNA_endonuc-like_dom_sf"/>
</dbReference>
<organism evidence="1 2">
    <name type="scientific">Paraflavisolibacter caeni</name>
    <dbReference type="NCBI Taxonomy" id="2982496"/>
    <lineage>
        <taxon>Bacteria</taxon>
        <taxon>Pseudomonadati</taxon>
        <taxon>Bacteroidota</taxon>
        <taxon>Chitinophagia</taxon>
        <taxon>Chitinophagales</taxon>
        <taxon>Chitinophagaceae</taxon>
        <taxon>Paraflavisolibacter</taxon>
    </lineage>
</organism>
<proteinExistence type="predicted"/>
<dbReference type="InterPro" id="IPR011335">
    <property type="entry name" value="Restrct_endonuc-II-like"/>
</dbReference>
<evidence type="ECO:0008006" key="3">
    <source>
        <dbReference type="Google" id="ProtNLM"/>
    </source>
</evidence>
<evidence type="ECO:0000313" key="2">
    <source>
        <dbReference type="Proteomes" id="UP001155483"/>
    </source>
</evidence>
<reference evidence="1" key="2">
    <citation type="submission" date="2023-04" db="EMBL/GenBank/DDBJ databases">
        <title>Paracnuella aquatica gen. nov., sp. nov., a member of the family Chitinophagaceae isolated from a hot spring.</title>
        <authorList>
            <person name="Wang C."/>
        </authorList>
    </citation>
    <scope>NUCLEOTIDE SEQUENCE</scope>
    <source>
        <strain evidence="1">LB-8</strain>
    </source>
</reference>
<dbReference type="AlphaFoldDB" id="A0A9X3B8Z4"/>
<protein>
    <recommendedName>
        <fullName evidence="3">Aspartate ammonia-lyase</fullName>
    </recommendedName>
</protein>
<reference evidence="1" key="1">
    <citation type="submission" date="2022-09" db="EMBL/GenBank/DDBJ databases">
        <authorList>
            <person name="Yuan C."/>
            <person name="Ke Z."/>
        </authorList>
    </citation>
    <scope>NUCLEOTIDE SEQUENCE</scope>
    <source>
        <strain evidence="1">LB-8</strain>
    </source>
</reference>
<name>A0A9X3B8Z4_9BACT</name>